<feature type="region of interest" description="Disordered" evidence="2">
    <location>
        <begin position="80"/>
        <end position="119"/>
    </location>
</feature>
<keyword evidence="1" id="KW-0677">Repeat</keyword>
<dbReference type="PANTHER" id="PTHR10039">
    <property type="entry name" value="AMELOGENIN"/>
    <property type="match status" value="1"/>
</dbReference>
<dbReference type="EMBL" id="JABXXO010000011">
    <property type="protein sequence ID" value="KAF7763909.1"/>
    <property type="molecule type" value="Genomic_DNA"/>
</dbReference>
<dbReference type="InterPro" id="IPR027417">
    <property type="entry name" value="P-loop_NTPase"/>
</dbReference>
<sequence length="902" mass="101451">MPDFSFHRPRFLRFGRSRSRADACDDAGVSSPAGLDLSNTLGPSEQDVDAAPRVARLSISGNLFGSRESMNRAPVDFADQLSPASRPVTPTVPILGSRDSVTIQLAPPSDDTQSDQAQQYLTPPRSPSYGLATSSQQYFHAATIIPPAGRDSPQPQQQKNMFDHAHNFSITGSTFVDVNVTNFNTISSQFMKDLLRETIPGAASNSSARYPPPRCHPGTRLKILERCLHFIANCEGEQKIRWVVGFAGVGKSAIMQSIADSPNLLVTCHASLFFSINGRDDGTKAIITLCYQLAAKSEPYRHLIEHEVSHDPSLLQLSMPVQFQKFIIEPFIRHPQLCSAGRILIIIDGLDECKSKNSQLELLRLISDFCIKYPSSPLVWLIASRPEQHITSFFARENVMPTYEKEEIQVGSDDSRADVEKFLREKLEEIKRGSDLFDPRSKWPEEKDFWKLAEAAGGLFAYADTVTKYIGDLNAGSPVSQFSDVLKVIDNHPMTDILREEHPMALLDALYARILSNVPAKVSMHARKLVLALASRWHGAFAGPSYRPGSKTFVTLCNWLAMTPDEAYAAVNQLQSFLRTPKRDKAHEEKLEPFHKSFIDYVSDPSRSNLFTDMRHEAQQLQTECALRVLSEAPDGVDIGDVDYEFLFGTLRRGPGTGNKISLTWPVDRHNEDTRLALYKLAIGTVAYGMASGIPTFANEFCIRLLIKRFASYLSPLLRYWSLRVFDESRRDEFTRCGILKKMPLKAVTGIPETQVNDIRLRFRRPARAVAPGISTVHNALKLLLHRPAREVTSLTDPWNSSCTHEREGKREEGKDQVWQTAFLLDSSSMSHCNFCCERFERQMGNLKTRSPNHVVTVLFTSTGDCFVEFQFVDLDDGISEWTYWVWIRFSLEERKKLGSTI</sequence>
<dbReference type="Gene3D" id="3.40.50.300">
    <property type="entry name" value="P-loop containing nucleotide triphosphate hydrolases"/>
    <property type="match status" value="1"/>
</dbReference>
<evidence type="ECO:0000313" key="5">
    <source>
        <dbReference type="Proteomes" id="UP000629468"/>
    </source>
</evidence>
<dbReference type="Pfam" id="PF24883">
    <property type="entry name" value="NPHP3_N"/>
    <property type="match status" value="1"/>
</dbReference>
<accession>A0A8H7C767</accession>
<evidence type="ECO:0000313" key="4">
    <source>
        <dbReference type="EMBL" id="KAF7763909.1"/>
    </source>
</evidence>
<name>A0A8H7C767_AGABI</name>
<dbReference type="AlphaFoldDB" id="A0A8H7C767"/>
<dbReference type="SUPFAM" id="SSF52540">
    <property type="entry name" value="P-loop containing nucleoside triphosphate hydrolases"/>
    <property type="match status" value="1"/>
</dbReference>
<reference evidence="4 5" key="1">
    <citation type="journal article" name="Sci. Rep.">
        <title>Telomere-to-telomere assembled and centromere annotated genomes of the two main subspecies of the button mushroom Agaricus bisporus reveal especially polymorphic chromosome ends.</title>
        <authorList>
            <person name="Sonnenberg A.S.M."/>
            <person name="Sedaghat-Telgerd N."/>
            <person name="Lavrijssen B."/>
            <person name="Ohm R.A."/>
            <person name="Hendrickx P.M."/>
            <person name="Scholtmeijer K."/>
            <person name="Baars J.J.P."/>
            <person name="van Peer A."/>
        </authorList>
    </citation>
    <scope>NUCLEOTIDE SEQUENCE [LARGE SCALE GENOMIC DNA]</scope>
    <source>
        <strain evidence="4 5">H119_p4</strain>
    </source>
</reference>
<feature type="compositionally biased region" description="Polar residues" evidence="2">
    <location>
        <begin position="110"/>
        <end position="119"/>
    </location>
</feature>
<feature type="region of interest" description="Disordered" evidence="2">
    <location>
        <begin position="22"/>
        <end position="46"/>
    </location>
</feature>
<organism evidence="4 5">
    <name type="scientific">Agaricus bisporus var. burnettii</name>
    <dbReference type="NCBI Taxonomy" id="192524"/>
    <lineage>
        <taxon>Eukaryota</taxon>
        <taxon>Fungi</taxon>
        <taxon>Dikarya</taxon>
        <taxon>Basidiomycota</taxon>
        <taxon>Agaricomycotina</taxon>
        <taxon>Agaricomycetes</taxon>
        <taxon>Agaricomycetidae</taxon>
        <taxon>Agaricales</taxon>
        <taxon>Agaricineae</taxon>
        <taxon>Agaricaceae</taxon>
        <taxon>Agaricus</taxon>
    </lineage>
</organism>
<evidence type="ECO:0000256" key="2">
    <source>
        <dbReference type="SAM" id="MobiDB-lite"/>
    </source>
</evidence>
<evidence type="ECO:0000259" key="3">
    <source>
        <dbReference type="Pfam" id="PF24883"/>
    </source>
</evidence>
<dbReference type="PANTHER" id="PTHR10039:SF14">
    <property type="entry name" value="NACHT DOMAIN-CONTAINING PROTEIN"/>
    <property type="match status" value="1"/>
</dbReference>
<feature type="domain" description="Nephrocystin 3-like N-terminal" evidence="3">
    <location>
        <begin position="235"/>
        <end position="385"/>
    </location>
</feature>
<comment type="caution">
    <text evidence="4">The sequence shown here is derived from an EMBL/GenBank/DDBJ whole genome shotgun (WGS) entry which is preliminary data.</text>
</comment>
<proteinExistence type="predicted"/>
<gene>
    <name evidence="4" type="ORF">Agabi119p4_8446</name>
</gene>
<dbReference type="InterPro" id="IPR056884">
    <property type="entry name" value="NPHP3-like_N"/>
</dbReference>
<dbReference type="Proteomes" id="UP000629468">
    <property type="component" value="Unassembled WGS sequence"/>
</dbReference>
<protein>
    <recommendedName>
        <fullName evidence="3">Nephrocystin 3-like N-terminal domain-containing protein</fullName>
    </recommendedName>
</protein>
<evidence type="ECO:0000256" key="1">
    <source>
        <dbReference type="ARBA" id="ARBA00022737"/>
    </source>
</evidence>